<dbReference type="SUPFAM" id="SSF52047">
    <property type="entry name" value="RNI-like"/>
    <property type="match status" value="1"/>
</dbReference>
<name>A0A383VMV1_TETOB</name>
<dbReference type="SUPFAM" id="SSF81383">
    <property type="entry name" value="F-box domain"/>
    <property type="match status" value="1"/>
</dbReference>
<reference evidence="4 5" key="1">
    <citation type="submission" date="2016-10" db="EMBL/GenBank/DDBJ databases">
        <authorList>
            <person name="Cai Z."/>
        </authorList>
    </citation>
    <scope>NUCLEOTIDE SEQUENCE [LARGE SCALE GENOMIC DNA]</scope>
</reference>
<dbReference type="Pfam" id="PF12937">
    <property type="entry name" value="F-box-like"/>
    <property type="match status" value="1"/>
</dbReference>
<proteinExistence type="predicted"/>
<evidence type="ECO:0000256" key="2">
    <source>
        <dbReference type="SAM" id="Coils"/>
    </source>
</evidence>
<accession>A0A383VMV1</accession>
<gene>
    <name evidence="4" type="ORF">BQ4739_LOCUS6688</name>
</gene>
<evidence type="ECO:0000256" key="1">
    <source>
        <dbReference type="ARBA" id="ARBA00004430"/>
    </source>
</evidence>
<dbReference type="Gene3D" id="3.80.10.10">
    <property type="entry name" value="Ribonuclease Inhibitor"/>
    <property type="match status" value="2"/>
</dbReference>
<organism evidence="4 5">
    <name type="scientific">Tetradesmus obliquus</name>
    <name type="common">Green alga</name>
    <name type="synonym">Acutodesmus obliquus</name>
    <dbReference type="NCBI Taxonomy" id="3088"/>
    <lineage>
        <taxon>Eukaryota</taxon>
        <taxon>Viridiplantae</taxon>
        <taxon>Chlorophyta</taxon>
        <taxon>core chlorophytes</taxon>
        <taxon>Chlorophyceae</taxon>
        <taxon>CS clade</taxon>
        <taxon>Sphaeropleales</taxon>
        <taxon>Scenedesmaceae</taxon>
        <taxon>Tetradesmus</taxon>
    </lineage>
</organism>
<keyword evidence="2" id="KW-0175">Coiled coil</keyword>
<dbReference type="EMBL" id="FNXT01000690">
    <property type="protein sequence ID" value="SZX66253.1"/>
    <property type="molecule type" value="Genomic_DNA"/>
</dbReference>
<sequence length="627" mass="67848">MGCPSTKSIAGSCRVNSCFPLPKPLLMHVLSYLEPAQRLGKAALVCKAWREATNAATSSIAYTFNWADYDASKRQLASMTAWLERGAAQQVTSINLDYGWGEDEDAYLEVSLPLQQLCKLRSLRLISFDLLEEPPLGSSSSIAGINPLAAMSSSLTALELYDVTLPSFGSMTELFRCMASLSKLQRLELTSVRVEPSEFEFAARHVGSCSGAVTLADALCQMPQLTRLKLDVQTECQLRYQHSPGAMGAAIAVLQQLQQLELSALDVPKAAPHTLFMQLPASITKLHVGHAHVSFTPSETPGLARLTALRDLKLMRVLGMDPAVLCSSAGSLTQLQLGLAWNDRSISALVRMLPQLQQLQSVWLYHNPYGNDRGAEPPAPQLSADDCALLLSPAKLTSLKLHDIGLAPGGARRMFTAGGAALFQLALSSCRQGPPPLSCSDLSSLVKALPQLRHLQLLDAVAETSSAAAAAPAEHVGWSALSQLTALRSLDAGGDSIDDDVLEQLAAVTRLQSLSLSSPEHDVTGLGMLHLTRLTGLTHLSIDGYDEEGWAKGALAEFEDFRIKMTSEASPPDVWQQLRDLCRRNIDCLEKLLEEQEALVKQQARQLQQQALQIQGAQTGLMQLEQQ</sequence>
<dbReference type="InterPro" id="IPR001810">
    <property type="entry name" value="F-box_dom"/>
</dbReference>
<dbReference type="AlphaFoldDB" id="A0A383VMV1"/>
<dbReference type="SUPFAM" id="SSF52058">
    <property type="entry name" value="L domain-like"/>
    <property type="match status" value="1"/>
</dbReference>
<evidence type="ECO:0000313" key="5">
    <source>
        <dbReference type="Proteomes" id="UP000256970"/>
    </source>
</evidence>
<feature type="domain" description="F-box" evidence="3">
    <location>
        <begin position="21"/>
        <end position="54"/>
    </location>
</feature>
<dbReference type="InterPro" id="IPR036047">
    <property type="entry name" value="F-box-like_dom_sf"/>
</dbReference>
<feature type="coiled-coil region" evidence="2">
    <location>
        <begin position="579"/>
        <end position="627"/>
    </location>
</feature>
<protein>
    <recommendedName>
        <fullName evidence="3">F-box domain-containing protein</fullName>
    </recommendedName>
</protein>
<dbReference type="Gene3D" id="1.20.1280.50">
    <property type="match status" value="1"/>
</dbReference>
<dbReference type="InterPro" id="IPR032675">
    <property type="entry name" value="LRR_dom_sf"/>
</dbReference>
<evidence type="ECO:0000259" key="3">
    <source>
        <dbReference type="Pfam" id="PF12937"/>
    </source>
</evidence>
<dbReference type="PANTHER" id="PTHR38926">
    <property type="entry name" value="F-BOX DOMAIN CONTAINING PROTEIN, EXPRESSED"/>
    <property type="match status" value="1"/>
</dbReference>
<comment type="subcellular location">
    <subcellularLocation>
        <location evidence="1">Cytoplasm</location>
        <location evidence="1">Cytoskeleton</location>
        <location evidence="1">Cilium axoneme</location>
    </subcellularLocation>
</comment>
<dbReference type="GO" id="GO:0005930">
    <property type="term" value="C:axoneme"/>
    <property type="evidence" value="ECO:0007669"/>
    <property type="project" value="UniProtKB-SubCell"/>
</dbReference>
<keyword evidence="5" id="KW-1185">Reference proteome</keyword>
<dbReference type="Proteomes" id="UP000256970">
    <property type="component" value="Unassembled WGS sequence"/>
</dbReference>
<evidence type="ECO:0000313" key="4">
    <source>
        <dbReference type="EMBL" id="SZX66253.1"/>
    </source>
</evidence>
<dbReference type="PANTHER" id="PTHR38926:SF5">
    <property type="entry name" value="F-BOX AND LEUCINE-RICH REPEAT PROTEIN 6"/>
    <property type="match status" value="1"/>
</dbReference>